<keyword evidence="2" id="KW-0238">DNA-binding</keyword>
<dbReference type="Gene3D" id="1.10.260.40">
    <property type="entry name" value="lambda repressor-like DNA-binding domains"/>
    <property type="match status" value="1"/>
</dbReference>
<dbReference type="InterPro" id="IPR001387">
    <property type="entry name" value="Cro/C1-type_HTH"/>
</dbReference>
<reference evidence="5 6" key="1">
    <citation type="submission" date="2018-12" db="EMBL/GenBank/DDBJ databases">
        <title>Dyella dinghuensis sp. nov. DHOA06 and Dyella choica sp. nov. 4M-K27, isolated from forest soil.</title>
        <authorList>
            <person name="Qiu L.-H."/>
            <person name="Gao Z.-H."/>
        </authorList>
    </citation>
    <scope>NUCLEOTIDE SEQUENCE [LARGE SCALE GENOMIC DNA]</scope>
    <source>
        <strain evidence="5 6">4M-K27</strain>
    </source>
</reference>
<gene>
    <name evidence="5" type="ORF">EKH80_23595</name>
</gene>
<comment type="caution">
    <text evidence="5">The sequence shown here is derived from an EMBL/GenBank/DDBJ whole genome shotgun (WGS) entry which is preliminary data.</text>
</comment>
<evidence type="ECO:0000259" key="4">
    <source>
        <dbReference type="PROSITE" id="PS50943"/>
    </source>
</evidence>
<dbReference type="GO" id="GO:0005829">
    <property type="term" value="C:cytosol"/>
    <property type="evidence" value="ECO:0007669"/>
    <property type="project" value="TreeGrafter"/>
</dbReference>
<evidence type="ECO:0000313" key="6">
    <source>
        <dbReference type="Proteomes" id="UP000274358"/>
    </source>
</evidence>
<evidence type="ECO:0000256" key="3">
    <source>
        <dbReference type="ARBA" id="ARBA00023163"/>
    </source>
</evidence>
<protein>
    <submittedName>
        <fullName evidence="5">XRE family transcriptional regulator</fullName>
    </submittedName>
</protein>
<keyword evidence="1" id="KW-0805">Transcription regulation</keyword>
<dbReference type="CDD" id="cd00093">
    <property type="entry name" value="HTH_XRE"/>
    <property type="match status" value="1"/>
</dbReference>
<dbReference type="RefSeq" id="WP_126687247.1">
    <property type="nucleotide sequence ID" value="NZ_RYYV01000057.1"/>
</dbReference>
<dbReference type="SUPFAM" id="SSF47413">
    <property type="entry name" value="lambda repressor-like DNA-binding domains"/>
    <property type="match status" value="1"/>
</dbReference>
<evidence type="ECO:0000256" key="2">
    <source>
        <dbReference type="ARBA" id="ARBA00023125"/>
    </source>
</evidence>
<dbReference type="PANTHER" id="PTHR46797">
    <property type="entry name" value="HTH-TYPE TRANSCRIPTIONAL REGULATOR"/>
    <property type="match status" value="1"/>
</dbReference>
<evidence type="ECO:0000256" key="1">
    <source>
        <dbReference type="ARBA" id="ARBA00023015"/>
    </source>
</evidence>
<proteinExistence type="predicted"/>
<sequence length="77" mass="8800">MTEHLLRNLGKTLRARREASGYSQESYADAIGMHRTYYSAVERGEKNLQLDTLQRICAGLKCKMWEVLKDAEAKTHG</sequence>
<organism evidence="5 6">
    <name type="scientific">Dyella choica</name>
    <dbReference type="NCBI Taxonomy" id="1927959"/>
    <lineage>
        <taxon>Bacteria</taxon>
        <taxon>Pseudomonadati</taxon>
        <taxon>Pseudomonadota</taxon>
        <taxon>Gammaproteobacteria</taxon>
        <taxon>Lysobacterales</taxon>
        <taxon>Rhodanobacteraceae</taxon>
        <taxon>Dyella</taxon>
    </lineage>
</organism>
<dbReference type="PROSITE" id="PS50943">
    <property type="entry name" value="HTH_CROC1"/>
    <property type="match status" value="1"/>
</dbReference>
<keyword evidence="3" id="KW-0804">Transcription</keyword>
<dbReference type="OrthoDB" id="9800901at2"/>
<dbReference type="AlphaFoldDB" id="A0A3S0Q1J1"/>
<dbReference type="Proteomes" id="UP000274358">
    <property type="component" value="Unassembled WGS sequence"/>
</dbReference>
<dbReference type="InterPro" id="IPR010982">
    <property type="entry name" value="Lambda_DNA-bd_dom_sf"/>
</dbReference>
<dbReference type="SMART" id="SM00530">
    <property type="entry name" value="HTH_XRE"/>
    <property type="match status" value="1"/>
</dbReference>
<dbReference type="GO" id="GO:0003700">
    <property type="term" value="F:DNA-binding transcription factor activity"/>
    <property type="evidence" value="ECO:0007669"/>
    <property type="project" value="TreeGrafter"/>
</dbReference>
<dbReference type="PANTHER" id="PTHR46797:SF23">
    <property type="entry name" value="HTH-TYPE TRANSCRIPTIONAL REGULATOR SUTR"/>
    <property type="match status" value="1"/>
</dbReference>
<evidence type="ECO:0000313" key="5">
    <source>
        <dbReference type="EMBL" id="RUL68007.1"/>
    </source>
</evidence>
<keyword evidence="6" id="KW-1185">Reference proteome</keyword>
<dbReference type="Pfam" id="PF01381">
    <property type="entry name" value="HTH_3"/>
    <property type="match status" value="1"/>
</dbReference>
<feature type="domain" description="HTH cro/C1-type" evidence="4">
    <location>
        <begin position="13"/>
        <end position="67"/>
    </location>
</feature>
<accession>A0A3S0Q1J1</accession>
<dbReference type="InterPro" id="IPR050807">
    <property type="entry name" value="TransReg_Diox_bact_type"/>
</dbReference>
<dbReference type="EMBL" id="RYYV01000057">
    <property type="protein sequence ID" value="RUL68007.1"/>
    <property type="molecule type" value="Genomic_DNA"/>
</dbReference>
<name>A0A3S0Q1J1_9GAMM</name>
<dbReference type="GO" id="GO:0003677">
    <property type="term" value="F:DNA binding"/>
    <property type="evidence" value="ECO:0007669"/>
    <property type="project" value="UniProtKB-KW"/>
</dbReference>